<dbReference type="SUPFAM" id="SSF56529">
    <property type="entry name" value="FAH"/>
    <property type="match status" value="1"/>
</dbReference>
<feature type="non-terminal residue" evidence="1">
    <location>
        <position position="1"/>
    </location>
</feature>
<accession>A0A844EKU8</accession>
<dbReference type="GO" id="GO:0008684">
    <property type="term" value="F:2-oxopent-4-enoate hydratase activity"/>
    <property type="evidence" value="ECO:0007669"/>
    <property type="project" value="TreeGrafter"/>
</dbReference>
<comment type="caution">
    <text evidence="1">The sequence shown here is derived from an EMBL/GenBank/DDBJ whole genome shotgun (WGS) entry which is preliminary data.</text>
</comment>
<protein>
    <submittedName>
        <fullName evidence="1">2-keto-4-pentenoate hydratase</fullName>
    </submittedName>
</protein>
<organism evidence="1 2">
    <name type="scientific">Lentilactobacillus parabuchneri</name>
    <dbReference type="NCBI Taxonomy" id="152331"/>
    <lineage>
        <taxon>Bacteria</taxon>
        <taxon>Bacillati</taxon>
        <taxon>Bacillota</taxon>
        <taxon>Bacilli</taxon>
        <taxon>Lactobacillales</taxon>
        <taxon>Lactobacillaceae</taxon>
        <taxon>Lentilactobacillus</taxon>
    </lineage>
</organism>
<dbReference type="AlphaFoldDB" id="A0A844EKU8"/>
<dbReference type="Proteomes" id="UP000491237">
    <property type="component" value="Unassembled WGS sequence"/>
</dbReference>
<dbReference type="Gene3D" id="3.90.850.10">
    <property type="entry name" value="Fumarylacetoacetase-like, C-terminal domain"/>
    <property type="match status" value="1"/>
</dbReference>
<dbReference type="GO" id="GO:0005737">
    <property type="term" value="C:cytoplasm"/>
    <property type="evidence" value="ECO:0007669"/>
    <property type="project" value="TreeGrafter"/>
</dbReference>
<proteinExistence type="predicted"/>
<evidence type="ECO:0000313" key="2">
    <source>
        <dbReference type="Proteomes" id="UP000491237"/>
    </source>
</evidence>
<dbReference type="InterPro" id="IPR050772">
    <property type="entry name" value="Hydratase-Decarb/MhpD_sf"/>
</dbReference>
<gene>
    <name evidence="1" type="ORF">GKC44_11925</name>
</gene>
<reference evidence="1 2" key="1">
    <citation type="submission" date="2019-11" db="EMBL/GenBank/DDBJ databases">
        <title>Draft Genome Sequence of Plant Growth-Promoting Rhizosphere-Associated Bacteria.</title>
        <authorList>
            <person name="Vasilyev I.Y."/>
            <person name="Radchenko V."/>
            <person name="Ilnitskaya E.V."/>
        </authorList>
    </citation>
    <scope>NUCLEOTIDE SEQUENCE [LARGE SCALE GENOMIC DNA]</scope>
    <source>
        <strain evidence="1 2">VRA_07sq_f</strain>
    </source>
</reference>
<dbReference type="PANTHER" id="PTHR30143:SF0">
    <property type="entry name" value="2-KETO-4-PENTENOATE HYDRATASE"/>
    <property type="match status" value="1"/>
</dbReference>
<dbReference type="InterPro" id="IPR036663">
    <property type="entry name" value="Fumarylacetoacetase_C_sf"/>
</dbReference>
<evidence type="ECO:0000313" key="1">
    <source>
        <dbReference type="EMBL" id="MSE21926.1"/>
    </source>
</evidence>
<dbReference type="PANTHER" id="PTHR30143">
    <property type="entry name" value="ACID HYDRATASE"/>
    <property type="match status" value="1"/>
</dbReference>
<sequence>KVAPAVEVPDSRFSDWFPSLSKYMVMSDAAVGGYVVYGDEKDTNLLFDNVDDLANVKCELFHDGKKLKDGASSEVLGNPLKSLHWLVEKLESQGMPLQAGQRVSSGTFLLPESLKNGEWKATFDKGLGAVFLKVAGD</sequence>
<name>A0A844EKU8_9LACO</name>
<dbReference type="EMBL" id="WKKY01000695">
    <property type="protein sequence ID" value="MSE21926.1"/>
    <property type="molecule type" value="Genomic_DNA"/>
</dbReference>